<keyword evidence="9 11" id="KW-0472">Membrane</keyword>
<keyword evidence="8 12" id="KW-0798">TonB box</keyword>
<evidence type="ECO:0000256" key="12">
    <source>
        <dbReference type="RuleBase" id="RU003357"/>
    </source>
</evidence>
<feature type="chain" id="PRO_5046212049" evidence="13">
    <location>
        <begin position="23"/>
        <end position="843"/>
    </location>
</feature>
<dbReference type="Pfam" id="PF07715">
    <property type="entry name" value="Plug"/>
    <property type="match status" value="1"/>
</dbReference>
<proteinExistence type="inferred from homology"/>
<evidence type="ECO:0000256" key="5">
    <source>
        <dbReference type="ARBA" id="ARBA00022692"/>
    </source>
</evidence>
<dbReference type="InterPro" id="IPR000531">
    <property type="entry name" value="Beta-barrel_TonB"/>
</dbReference>
<evidence type="ECO:0000256" key="13">
    <source>
        <dbReference type="SAM" id="SignalP"/>
    </source>
</evidence>
<evidence type="ECO:0000256" key="4">
    <source>
        <dbReference type="ARBA" id="ARBA00022496"/>
    </source>
</evidence>
<evidence type="ECO:0000256" key="2">
    <source>
        <dbReference type="ARBA" id="ARBA00022448"/>
    </source>
</evidence>
<keyword evidence="3 11" id="KW-1134">Transmembrane beta strand</keyword>
<evidence type="ECO:0000256" key="6">
    <source>
        <dbReference type="ARBA" id="ARBA00023004"/>
    </source>
</evidence>
<dbReference type="RefSeq" id="WP_278015132.1">
    <property type="nucleotide sequence ID" value="NZ_CP121106.1"/>
</dbReference>
<keyword evidence="7" id="KW-0406">Ion transport</keyword>
<keyword evidence="16" id="KW-0675">Receptor</keyword>
<dbReference type="Pfam" id="PF00593">
    <property type="entry name" value="TonB_dep_Rec_b-barrel"/>
    <property type="match status" value="1"/>
</dbReference>
<name>A0ABY8FSG3_9SPHN</name>
<dbReference type="PANTHER" id="PTHR32552">
    <property type="entry name" value="FERRICHROME IRON RECEPTOR-RELATED"/>
    <property type="match status" value="1"/>
</dbReference>
<evidence type="ECO:0000259" key="14">
    <source>
        <dbReference type="Pfam" id="PF00593"/>
    </source>
</evidence>
<accession>A0ABY8FSG3</accession>
<comment type="subcellular location">
    <subcellularLocation>
        <location evidence="1 11">Cell outer membrane</location>
        <topology evidence="1 11">Multi-pass membrane protein</topology>
    </subcellularLocation>
</comment>
<dbReference type="InterPro" id="IPR012910">
    <property type="entry name" value="Plug_dom"/>
</dbReference>
<organism evidence="16 17">
    <name type="scientific">Altererythrobacter arenosus</name>
    <dbReference type="NCBI Taxonomy" id="3032592"/>
    <lineage>
        <taxon>Bacteria</taxon>
        <taxon>Pseudomonadati</taxon>
        <taxon>Pseudomonadota</taxon>
        <taxon>Alphaproteobacteria</taxon>
        <taxon>Sphingomonadales</taxon>
        <taxon>Erythrobacteraceae</taxon>
        <taxon>Altererythrobacter</taxon>
    </lineage>
</organism>
<evidence type="ECO:0000256" key="3">
    <source>
        <dbReference type="ARBA" id="ARBA00022452"/>
    </source>
</evidence>
<sequence>MNRSLCVSLLAATVLTPLPALAQDADEADANPRLAEGIPEIIVTARKTEESINDAPAAISAFSTEVLDERGLNDIADIGNQTPGLSFSQAFGRDTDRPVIRGLGNVLAGVQFGVESGVAIFIDGALFRGDIQSLNFDALERIEIVKGPQSALYGRNTYSGAINLITKTPGDSFTGTLRARAAEYDEYMVSGSIDIPIAPGVVAARVDGRYYEYGGQYRNSLTGRKVGQEESTNIGATLYVTPGDNFRWRTRVSYEKQDDGSPALFLTDAGDNNCKPGFRSANYRTSSFAFPFWPVTKTSTNDNQYFCGVIKPGTVALNNDPSQVLFRTSPFAPFVPTTLDGTAVDGYYKKRWFVSTNMSADLGDSGWTADGIFAYRNEVARTGTDSDHSDAFVYFILNPLFGPAGGVPNPAVDNPAFANTHRSLAEDVSVELRISSPQENRIRGMAGIYMYDFSIKDRDINFSTGPNGFPYGGPGSDEETIENTSFFGKVEFDISDALTLGVEGRYLIEEKSRTEFTATGSNVFEGERTKDFVPRVTLDWQPTPDTLVYAIYAEGNKPGGTNGSAGASIGRESYEPETLKGGEIGIKQTLAGGRVQLNVAAFYNELSAVQLTTALPVGGGALTSVATNQGDAEVKGFEVELTARPMPELTLSGGVAYTDAKFTNGCDDFQYTLNSGGLLISDALNPTPAEAALCSIKGNRLPLGSDWQANGAIDWRSNISNNSEIFANLNGSYEGSKYVQVHNLAETGDTFLLNGRAGVSFGNLEFAVFGRNLTDEDSIPLATRWFDLRYGIGVANVPPQFATPGNGGTAAAGDPLADRSFPRAFFGALRKGRTFGAEVKFKF</sequence>
<keyword evidence="13" id="KW-0732">Signal</keyword>
<evidence type="ECO:0000256" key="11">
    <source>
        <dbReference type="PROSITE-ProRule" id="PRU01360"/>
    </source>
</evidence>
<evidence type="ECO:0000256" key="9">
    <source>
        <dbReference type="ARBA" id="ARBA00023136"/>
    </source>
</evidence>
<keyword evidence="2 11" id="KW-0813">Transport</keyword>
<evidence type="ECO:0000256" key="8">
    <source>
        <dbReference type="ARBA" id="ARBA00023077"/>
    </source>
</evidence>
<evidence type="ECO:0000313" key="17">
    <source>
        <dbReference type="Proteomes" id="UP001215827"/>
    </source>
</evidence>
<evidence type="ECO:0000256" key="7">
    <source>
        <dbReference type="ARBA" id="ARBA00023065"/>
    </source>
</evidence>
<evidence type="ECO:0000256" key="10">
    <source>
        <dbReference type="ARBA" id="ARBA00023237"/>
    </source>
</evidence>
<dbReference type="PROSITE" id="PS52016">
    <property type="entry name" value="TONB_DEPENDENT_REC_3"/>
    <property type="match status" value="1"/>
</dbReference>
<keyword evidence="4" id="KW-0410">Iron transport</keyword>
<feature type="domain" description="TonB-dependent receptor-like beta-barrel" evidence="14">
    <location>
        <begin position="328"/>
        <end position="773"/>
    </location>
</feature>
<dbReference type="Proteomes" id="UP001215827">
    <property type="component" value="Chromosome"/>
</dbReference>
<evidence type="ECO:0000313" key="16">
    <source>
        <dbReference type="EMBL" id="WFL76366.1"/>
    </source>
</evidence>
<dbReference type="InterPro" id="IPR036942">
    <property type="entry name" value="Beta-barrel_TonB_sf"/>
</dbReference>
<evidence type="ECO:0000259" key="15">
    <source>
        <dbReference type="Pfam" id="PF07715"/>
    </source>
</evidence>
<dbReference type="Gene3D" id="2.40.170.20">
    <property type="entry name" value="TonB-dependent receptor, beta-barrel domain"/>
    <property type="match status" value="2"/>
</dbReference>
<dbReference type="SUPFAM" id="SSF56935">
    <property type="entry name" value="Porins"/>
    <property type="match status" value="1"/>
</dbReference>
<feature type="signal peptide" evidence="13">
    <location>
        <begin position="1"/>
        <end position="22"/>
    </location>
</feature>
<feature type="domain" description="TonB-dependent receptor plug" evidence="15">
    <location>
        <begin position="52"/>
        <end position="160"/>
    </location>
</feature>
<reference evidence="16 17" key="1">
    <citation type="submission" date="2023-03" db="EMBL/GenBank/DDBJ databases">
        <title>Altererythrobacter sp. CAU 1644 isolated from sand.</title>
        <authorList>
            <person name="Kim W."/>
        </authorList>
    </citation>
    <scope>NUCLEOTIDE SEQUENCE [LARGE SCALE GENOMIC DNA]</scope>
    <source>
        <strain evidence="16 17">CAU 1644</strain>
    </source>
</reference>
<keyword evidence="5 11" id="KW-0812">Transmembrane</keyword>
<evidence type="ECO:0000256" key="1">
    <source>
        <dbReference type="ARBA" id="ARBA00004571"/>
    </source>
</evidence>
<dbReference type="InterPro" id="IPR039426">
    <property type="entry name" value="TonB-dep_rcpt-like"/>
</dbReference>
<dbReference type="EMBL" id="CP121106">
    <property type="protein sequence ID" value="WFL76366.1"/>
    <property type="molecule type" value="Genomic_DNA"/>
</dbReference>
<dbReference type="PANTHER" id="PTHR32552:SF81">
    <property type="entry name" value="TONB-DEPENDENT OUTER MEMBRANE RECEPTOR"/>
    <property type="match status" value="1"/>
</dbReference>
<gene>
    <name evidence="16" type="ORF">P7228_10185</name>
</gene>
<comment type="similarity">
    <text evidence="11 12">Belongs to the TonB-dependent receptor family.</text>
</comment>
<protein>
    <submittedName>
        <fullName evidence="16">TonB-dependent receptor</fullName>
    </submittedName>
</protein>
<keyword evidence="10 11" id="KW-0998">Cell outer membrane</keyword>
<keyword evidence="6" id="KW-0408">Iron</keyword>
<keyword evidence="17" id="KW-1185">Reference proteome</keyword>